<sequence length="288" mass="32838">PHYAYRRPAPSSTRPSRLPTSPSSVRTVPRLTRTREMANDSGKRQTRSDRQADPPSPPAKRQRTSAFDVGTFSLIASDGTAFPVNAVVLAGNCKVFFDMLETGEGEEKSCTLTEPKEHVEEFLKAFTDENWLPQSWKMWLEMALMADKYDSPRHKVALRLRGWQFAEIDAYTGYAAGCFMRDAQLELYRLRHLQGLQHLLNKFKPNVCQHQASLSDSYDSDDEGWEASTAWRLGAFQASTSGVYLKPAEHLRQYIDFSIVKRCCRKELSSVIRKFESEYAREIAKISL</sequence>
<proteinExistence type="predicted"/>
<keyword evidence="3" id="KW-1185">Reference proteome</keyword>
<dbReference type="Gene3D" id="3.30.710.10">
    <property type="entry name" value="Potassium Channel Kv1.1, Chain A"/>
    <property type="match status" value="1"/>
</dbReference>
<organism evidence="2 3">
    <name type="scientific">Rhodotorula toruloides</name>
    <name type="common">Yeast</name>
    <name type="synonym">Rhodosporidium toruloides</name>
    <dbReference type="NCBI Taxonomy" id="5286"/>
    <lineage>
        <taxon>Eukaryota</taxon>
        <taxon>Fungi</taxon>
        <taxon>Dikarya</taxon>
        <taxon>Basidiomycota</taxon>
        <taxon>Pucciniomycotina</taxon>
        <taxon>Microbotryomycetes</taxon>
        <taxon>Sporidiobolales</taxon>
        <taxon>Sporidiobolaceae</taxon>
        <taxon>Rhodotorula</taxon>
    </lineage>
</organism>
<dbReference type="CDD" id="cd21886">
    <property type="entry name" value="SARAH_RASSF2-like"/>
    <property type="match status" value="1"/>
</dbReference>
<evidence type="ECO:0000313" key="2">
    <source>
        <dbReference type="EMBL" id="CTR08713.1"/>
    </source>
</evidence>
<dbReference type="EMBL" id="CWKI01000008">
    <property type="protein sequence ID" value="CTR08713.1"/>
    <property type="molecule type" value="Genomic_DNA"/>
</dbReference>
<feature type="compositionally biased region" description="Basic and acidic residues" evidence="1">
    <location>
        <begin position="33"/>
        <end position="52"/>
    </location>
</feature>
<dbReference type="AlphaFoldDB" id="A0A0K3CIC1"/>
<dbReference type="InterPro" id="IPR011333">
    <property type="entry name" value="SKP1/BTB/POZ_sf"/>
</dbReference>
<protein>
    <submittedName>
        <fullName evidence="2">FGENESH: predicted gene_8.429 protein</fullName>
    </submittedName>
</protein>
<name>A0A0K3CIC1_RHOTO</name>
<dbReference type="Proteomes" id="UP000199069">
    <property type="component" value="Unassembled WGS sequence"/>
</dbReference>
<accession>A0A0K3CIC1</accession>
<evidence type="ECO:0000313" key="3">
    <source>
        <dbReference type="Proteomes" id="UP000199069"/>
    </source>
</evidence>
<feature type="region of interest" description="Disordered" evidence="1">
    <location>
        <begin position="1"/>
        <end position="64"/>
    </location>
</feature>
<reference evidence="2 3" key="1">
    <citation type="submission" date="2015-07" db="EMBL/GenBank/DDBJ databases">
        <authorList>
            <person name="Cajimat M.N.B."/>
            <person name="Milazzo M.L."/>
            <person name="Fulhorst C.F."/>
        </authorList>
    </citation>
    <scope>NUCLEOTIDE SEQUENCE [LARGE SCALE GENOMIC DNA]</scope>
    <source>
        <strain evidence="2">Single colony</strain>
    </source>
</reference>
<evidence type="ECO:0000256" key="1">
    <source>
        <dbReference type="SAM" id="MobiDB-lite"/>
    </source>
</evidence>
<gene>
    <name evidence="2" type="primary">FGENESH: predicted gene_8.429</name>
    <name evidence="2" type="ORF">BN2166_0045740</name>
</gene>
<feature type="non-terminal residue" evidence="2">
    <location>
        <position position="1"/>
    </location>
</feature>
<feature type="non-terminal residue" evidence="2">
    <location>
        <position position="288"/>
    </location>
</feature>
<feature type="compositionally biased region" description="Low complexity" evidence="1">
    <location>
        <begin position="1"/>
        <end position="27"/>
    </location>
</feature>